<dbReference type="EMBL" id="PGEZ01000001">
    <property type="protein sequence ID" value="PJJ55918.1"/>
    <property type="molecule type" value="Genomic_DNA"/>
</dbReference>
<dbReference type="RefSeq" id="WP_039357516.1">
    <property type="nucleotide sequence ID" value="NZ_PGEZ01000001.1"/>
</dbReference>
<feature type="compositionally biased region" description="Low complexity" evidence="1">
    <location>
        <begin position="98"/>
        <end position="114"/>
    </location>
</feature>
<gene>
    <name evidence="2" type="ORF">CLV56_0121</name>
</gene>
<evidence type="ECO:0000313" key="2">
    <source>
        <dbReference type="EMBL" id="PJJ55918.1"/>
    </source>
</evidence>
<dbReference type="Proteomes" id="UP000230842">
    <property type="component" value="Unassembled WGS sequence"/>
</dbReference>
<organism evidence="2 3">
    <name type="scientific">Mumia flava</name>
    <dbReference type="NCBI Taxonomy" id="1348852"/>
    <lineage>
        <taxon>Bacteria</taxon>
        <taxon>Bacillati</taxon>
        <taxon>Actinomycetota</taxon>
        <taxon>Actinomycetes</taxon>
        <taxon>Propionibacteriales</taxon>
        <taxon>Nocardioidaceae</taxon>
        <taxon>Mumia</taxon>
    </lineage>
</organism>
<reference evidence="2 3" key="1">
    <citation type="submission" date="2017-11" db="EMBL/GenBank/DDBJ databases">
        <title>Genomic Encyclopedia of Archaeal and Bacterial Type Strains, Phase II (KMG-II): From Individual Species to Whole Genera.</title>
        <authorList>
            <person name="Goeker M."/>
        </authorList>
    </citation>
    <scope>NUCLEOTIDE SEQUENCE [LARGE SCALE GENOMIC DNA]</scope>
    <source>
        <strain evidence="2 3">DSM 27763</strain>
    </source>
</reference>
<proteinExistence type="predicted"/>
<accession>A0A0B2BD71</accession>
<dbReference type="AlphaFoldDB" id="A0A0B2BD71"/>
<name>A0A0B2BD71_9ACTN</name>
<feature type="region of interest" description="Disordered" evidence="1">
    <location>
        <begin position="41"/>
        <end position="130"/>
    </location>
</feature>
<evidence type="ECO:0000313" key="3">
    <source>
        <dbReference type="Proteomes" id="UP000230842"/>
    </source>
</evidence>
<keyword evidence="3" id="KW-1185">Reference proteome</keyword>
<protein>
    <submittedName>
        <fullName evidence="2">Uncharacterized protein</fullName>
    </submittedName>
</protein>
<sequence length="130" mass="12316">MPALLPRLRVVLLAVALSGVFLVATGVTSASAFVRAVGSAGGASGERLASGTSGPAQGLGASADEHGPRARAAAASTPDRADEGLTPGPATEPGGDVPTAPTGARGATTTDPGALDGVDAPPATSRAPPV</sequence>
<comment type="caution">
    <text evidence="2">The sequence shown here is derived from an EMBL/GenBank/DDBJ whole genome shotgun (WGS) entry which is preliminary data.</text>
</comment>
<evidence type="ECO:0000256" key="1">
    <source>
        <dbReference type="SAM" id="MobiDB-lite"/>
    </source>
</evidence>